<accession>A0A238W1F0</accession>
<keyword evidence="4" id="KW-0808">Transferase</keyword>
<reference evidence="5 7" key="3">
    <citation type="submission" date="2019-02" db="EMBL/GenBank/DDBJ databases">
        <authorList>
            <person name="Zhang G."/>
        </authorList>
    </citation>
    <scope>NUCLEOTIDE SEQUENCE [LARGE SCALE GENOMIC DNA]</scope>
    <source>
        <strain evidence="5 7">CMB17</strain>
    </source>
</reference>
<dbReference type="CDD" id="cd03046">
    <property type="entry name" value="GST_N_GTT1_like"/>
    <property type="match status" value="1"/>
</dbReference>
<dbReference type="InterPro" id="IPR040079">
    <property type="entry name" value="Glutathione_S-Trfase"/>
</dbReference>
<dbReference type="InterPro" id="IPR004046">
    <property type="entry name" value="GST_C"/>
</dbReference>
<gene>
    <name evidence="5" type="ORF">EYF88_06635</name>
    <name evidence="4" type="ORF">SAMN06265378_103238</name>
</gene>
<dbReference type="SUPFAM" id="SSF47616">
    <property type="entry name" value="GST C-terminal domain-like"/>
    <property type="match status" value="1"/>
</dbReference>
<dbReference type="AlphaFoldDB" id="A0A238W1F0"/>
<dbReference type="SFLD" id="SFLDS00019">
    <property type="entry name" value="Glutathione_Transferase_(cytos"/>
    <property type="match status" value="1"/>
</dbReference>
<dbReference type="EMBL" id="SIRL01000003">
    <property type="protein sequence ID" value="TBN51462.1"/>
    <property type="molecule type" value="Genomic_DNA"/>
</dbReference>
<dbReference type="EMBL" id="FZNM01000003">
    <property type="protein sequence ID" value="SNR39973.1"/>
    <property type="molecule type" value="Genomic_DNA"/>
</dbReference>
<protein>
    <submittedName>
        <fullName evidence="4 5">Glutathione S-transferase</fullName>
    </submittedName>
</protein>
<dbReference type="GO" id="GO:0016740">
    <property type="term" value="F:transferase activity"/>
    <property type="evidence" value="ECO:0007669"/>
    <property type="project" value="UniProtKB-KW"/>
</dbReference>
<reference evidence="4" key="2">
    <citation type="submission" date="2017-06" db="EMBL/GenBank/DDBJ databases">
        <authorList>
            <person name="Kim H.J."/>
            <person name="Triplett B.A."/>
        </authorList>
    </citation>
    <scope>NUCLEOTIDE SEQUENCE [LARGE SCALE GENOMIC DNA]</scope>
    <source>
        <strain evidence="4">DSM 26170</strain>
    </source>
</reference>
<dbReference type="PANTHER" id="PTHR44051">
    <property type="entry name" value="GLUTATHIONE S-TRANSFERASE-RELATED"/>
    <property type="match status" value="1"/>
</dbReference>
<dbReference type="OrthoDB" id="9811242at2"/>
<dbReference type="SFLD" id="SFLDG00358">
    <property type="entry name" value="Main_(cytGST)"/>
    <property type="match status" value="1"/>
</dbReference>
<evidence type="ECO:0000313" key="6">
    <source>
        <dbReference type="Proteomes" id="UP000198409"/>
    </source>
</evidence>
<organism evidence="4 6">
    <name type="scientific">Paracoccus sediminis</name>
    <dbReference type="NCBI Taxonomy" id="1214787"/>
    <lineage>
        <taxon>Bacteria</taxon>
        <taxon>Pseudomonadati</taxon>
        <taxon>Pseudomonadota</taxon>
        <taxon>Alphaproteobacteria</taxon>
        <taxon>Rhodobacterales</taxon>
        <taxon>Paracoccaceae</taxon>
        <taxon>Paracoccus</taxon>
    </lineage>
</organism>
<dbReference type="SUPFAM" id="SSF52833">
    <property type="entry name" value="Thioredoxin-like"/>
    <property type="match status" value="1"/>
</dbReference>
<evidence type="ECO:0000259" key="2">
    <source>
        <dbReference type="PROSITE" id="PS50404"/>
    </source>
</evidence>
<feature type="domain" description="GST C-terminal" evidence="3">
    <location>
        <begin position="86"/>
        <end position="213"/>
    </location>
</feature>
<dbReference type="InterPro" id="IPR036249">
    <property type="entry name" value="Thioredoxin-like_sf"/>
</dbReference>
<dbReference type="Pfam" id="PF02798">
    <property type="entry name" value="GST_N"/>
    <property type="match status" value="1"/>
</dbReference>
<dbReference type="CDD" id="cd03207">
    <property type="entry name" value="GST_C_8"/>
    <property type="match status" value="1"/>
</dbReference>
<keyword evidence="7" id="KW-1185">Reference proteome</keyword>
<dbReference type="Pfam" id="PF00043">
    <property type="entry name" value="GST_C"/>
    <property type="match status" value="1"/>
</dbReference>
<name>A0A238W1F0_9RHOB</name>
<dbReference type="FunFam" id="3.40.30.10:FF:000331">
    <property type="entry name" value="Glutathione S-transferase"/>
    <property type="match status" value="1"/>
</dbReference>
<dbReference type="PROSITE" id="PS50404">
    <property type="entry name" value="GST_NTER"/>
    <property type="match status" value="1"/>
</dbReference>
<dbReference type="RefSeq" id="WP_089387383.1">
    <property type="nucleotide sequence ID" value="NZ_FZNM01000003.1"/>
</dbReference>
<evidence type="ECO:0000313" key="5">
    <source>
        <dbReference type="EMBL" id="TBN51462.1"/>
    </source>
</evidence>
<feature type="domain" description="GST N-terminal" evidence="2">
    <location>
        <begin position="23"/>
        <end position="86"/>
    </location>
</feature>
<dbReference type="Proteomes" id="UP000292859">
    <property type="component" value="Unassembled WGS sequence"/>
</dbReference>
<dbReference type="InterPro" id="IPR036282">
    <property type="entry name" value="Glutathione-S-Trfase_C_sf"/>
</dbReference>
<evidence type="ECO:0000313" key="4">
    <source>
        <dbReference type="EMBL" id="SNR39973.1"/>
    </source>
</evidence>
<dbReference type="InterPro" id="IPR004045">
    <property type="entry name" value="Glutathione_S-Trfase_N"/>
</dbReference>
<proteinExistence type="inferred from homology"/>
<dbReference type="PROSITE" id="PS50405">
    <property type="entry name" value="GST_CTER"/>
    <property type="match status" value="1"/>
</dbReference>
<evidence type="ECO:0000256" key="1">
    <source>
        <dbReference type="RuleBase" id="RU003494"/>
    </source>
</evidence>
<dbReference type="InterPro" id="IPR010987">
    <property type="entry name" value="Glutathione-S-Trfase_C-like"/>
</dbReference>
<dbReference type="Proteomes" id="UP000198409">
    <property type="component" value="Unassembled WGS sequence"/>
</dbReference>
<sequence>MSLILTTYDWVPDAPRGFVRDIRVRWLLEELGRSYRVETVPSRGKTAAHLDSQPFHQVPFVRDGDLTLFESGAILLHLAEGTGLMPDAQRPQVQQWLIAALNSVEPFSMAWIVARFFDKDQAAAARRELLLRQRLGQLQAALGDHDWLMGGTFTVADLLMADILRIPAQNGLLDDLHGLAAYVERATDRPAFRKALADQMAHWRAADDRKAAP</sequence>
<evidence type="ECO:0000313" key="7">
    <source>
        <dbReference type="Proteomes" id="UP000292859"/>
    </source>
</evidence>
<dbReference type="Gene3D" id="3.40.30.10">
    <property type="entry name" value="Glutaredoxin"/>
    <property type="match status" value="1"/>
</dbReference>
<comment type="similarity">
    <text evidence="1">Belongs to the GST superfamily.</text>
</comment>
<dbReference type="PANTHER" id="PTHR44051:SF8">
    <property type="entry name" value="GLUTATHIONE S-TRANSFERASE GSTA"/>
    <property type="match status" value="1"/>
</dbReference>
<evidence type="ECO:0000259" key="3">
    <source>
        <dbReference type="PROSITE" id="PS50405"/>
    </source>
</evidence>
<dbReference type="Gene3D" id="1.20.1050.10">
    <property type="match status" value="1"/>
</dbReference>
<reference evidence="6" key="1">
    <citation type="submission" date="2017-06" db="EMBL/GenBank/DDBJ databases">
        <authorList>
            <person name="Varghese N."/>
            <person name="Submissions S."/>
        </authorList>
    </citation>
    <scope>NUCLEOTIDE SEQUENCE [LARGE SCALE GENOMIC DNA]</scope>
    <source>
        <strain evidence="6">DSM 26170</strain>
    </source>
</reference>